<evidence type="ECO:0000313" key="1">
    <source>
        <dbReference type="EMBL" id="SZX75310.1"/>
    </source>
</evidence>
<dbReference type="Proteomes" id="UP000256970">
    <property type="component" value="Unassembled WGS sequence"/>
</dbReference>
<sequence length="312" mass="34527">MAGNVYGRFNVACEGPDIVSCKQERKLQRQEAKPVARKAAAAAARDKLQTIEAHSSKRVCSGEKYGEVALPPAVLQKVISFLARIEADGVRGPSMAASDLAIAALASWDFYNAAKHGFAALEAQAAQLQVFVHDTSYYSNPASVQRESSLTSLIQLASLPEEDGWTWEQWATFLQDPLQYKVAQLKQAAWQVGVPVSSSKAELVVNILQAFGLQQPSSVAPQLLRAVLLERCWPQPWAGCEVVSATWKALQTLGWLKVDCSKQQLLQLQREVPLLRQQVHDEQQQVHVQGLARAGNIAQYWLMMIDALRYDF</sequence>
<accession>A0A383WDH8</accession>
<keyword evidence="2" id="KW-1185">Reference proteome</keyword>
<dbReference type="EMBL" id="FNXT01001228">
    <property type="protein sequence ID" value="SZX75310.1"/>
    <property type="molecule type" value="Genomic_DNA"/>
</dbReference>
<dbReference type="AlphaFoldDB" id="A0A383WDH8"/>
<proteinExistence type="predicted"/>
<gene>
    <name evidence="1" type="ORF">BQ4739_LOCUS15596</name>
</gene>
<organism evidence="1 2">
    <name type="scientific">Tetradesmus obliquus</name>
    <name type="common">Green alga</name>
    <name type="synonym">Acutodesmus obliquus</name>
    <dbReference type="NCBI Taxonomy" id="3088"/>
    <lineage>
        <taxon>Eukaryota</taxon>
        <taxon>Viridiplantae</taxon>
        <taxon>Chlorophyta</taxon>
        <taxon>core chlorophytes</taxon>
        <taxon>Chlorophyceae</taxon>
        <taxon>CS clade</taxon>
        <taxon>Sphaeropleales</taxon>
        <taxon>Scenedesmaceae</taxon>
        <taxon>Tetradesmus</taxon>
    </lineage>
</organism>
<dbReference type="STRING" id="3088.A0A383WDH8"/>
<evidence type="ECO:0008006" key="3">
    <source>
        <dbReference type="Google" id="ProtNLM"/>
    </source>
</evidence>
<reference evidence="1 2" key="1">
    <citation type="submission" date="2016-10" db="EMBL/GenBank/DDBJ databases">
        <authorList>
            <person name="Cai Z."/>
        </authorList>
    </citation>
    <scope>NUCLEOTIDE SEQUENCE [LARGE SCALE GENOMIC DNA]</scope>
</reference>
<protein>
    <recommendedName>
        <fullName evidence="3">SAP domain-containing protein</fullName>
    </recommendedName>
</protein>
<name>A0A383WDH8_TETOB</name>
<evidence type="ECO:0000313" key="2">
    <source>
        <dbReference type="Proteomes" id="UP000256970"/>
    </source>
</evidence>